<sequence>MTCLIWRSSEVWHGKRPLLVDAVKSLLDEQNIGVRKALSEHILWPFLLKMIIPRAYTGAGVQLLMFADASQNCADIDLLIPMPCLVNELFAHLVVLLHNPLAREQLATHILAVFYLLFVLLRRLGSLCDASTNLLTDCYLLAVLSHKQA</sequence>
<name>A0AAE0B126_9ROSI</name>
<dbReference type="Proteomes" id="UP001281410">
    <property type="component" value="Unassembled WGS sequence"/>
</dbReference>
<dbReference type="GO" id="GO:0005737">
    <property type="term" value="C:cytoplasm"/>
    <property type="evidence" value="ECO:0007669"/>
    <property type="project" value="TreeGrafter"/>
</dbReference>
<proteinExistence type="predicted"/>
<comment type="caution">
    <text evidence="1">The sequence shown here is derived from an EMBL/GenBank/DDBJ whole genome shotgun (WGS) entry which is preliminary data.</text>
</comment>
<dbReference type="AlphaFoldDB" id="A0AAE0B126"/>
<gene>
    <name evidence="1" type="ORF">Dsin_007684</name>
    <name evidence="2" type="ORF">Dsin_007687</name>
</gene>
<dbReference type="PANTHER" id="PTHR23120">
    <property type="entry name" value="MAESTRO-RELATED HEAT DOMAIN-CONTAINING"/>
    <property type="match status" value="1"/>
</dbReference>
<evidence type="ECO:0000313" key="3">
    <source>
        <dbReference type="Proteomes" id="UP001281410"/>
    </source>
</evidence>
<dbReference type="EMBL" id="JANJYJ010000002">
    <property type="protein sequence ID" value="KAK3227825.1"/>
    <property type="molecule type" value="Genomic_DNA"/>
</dbReference>
<dbReference type="InterPro" id="IPR045206">
    <property type="entry name" value="Maestro_heat-like_prot"/>
</dbReference>
<keyword evidence="3" id="KW-1185">Reference proteome</keyword>
<reference evidence="1" key="1">
    <citation type="journal article" date="2023" name="Plant J.">
        <title>Genome sequences and population genomics provide insights into the demographic history, inbreeding, and mutation load of two 'living fossil' tree species of Dipteronia.</title>
        <authorList>
            <person name="Feng Y."/>
            <person name="Comes H.P."/>
            <person name="Chen J."/>
            <person name="Zhu S."/>
            <person name="Lu R."/>
            <person name="Zhang X."/>
            <person name="Li P."/>
            <person name="Qiu J."/>
            <person name="Olsen K.M."/>
            <person name="Qiu Y."/>
        </authorList>
    </citation>
    <scope>NUCLEOTIDE SEQUENCE</scope>
    <source>
        <strain evidence="1">NBL</strain>
    </source>
</reference>
<organism evidence="1 3">
    <name type="scientific">Dipteronia sinensis</name>
    <dbReference type="NCBI Taxonomy" id="43782"/>
    <lineage>
        <taxon>Eukaryota</taxon>
        <taxon>Viridiplantae</taxon>
        <taxon>Streptophyta</taxon>
        <taxon>Embryophyta</taxon>
        <taxon>Tracheophyta</taxon>
        <taxon>Spermatophyta</taxon>
        <taxon>Magnoliopsida</taxon>
        <taxon>eudicotyledons</taxon>
        <taxon>Gunneridae</taxon>
        <taxon>Pentapetalae</taxon>
        <taxon>rosids</taxon>
        <taxon>malvids</taxon>
        <taxon>Sapindales</taxon>
        <taxon>Sapindaceae</taxon>
        <taxon>Hippocastanoideae</taxon>
        <taxon>Acereae</taxon>
        <taxon>Dipteronia</taxon>
    </lineage>
</organism>
<accession>A0AAE0B126</accession>
<dbReference type="EMBL" id="JANJYJ010000002">
    <property type="protein sequence ID" value="KAK3227822.1"/>
    <property type="molecule type" value="Genomic_DNA"/>
</dbReference>
<dbReference type="PANTHER" id="PTHR23120:SF0">
    <property type="entry name" value="MAESTRO HEAT-LIKE REPEAT FAMILY MEMBER 1"/>
    <property type="match status" value="1"/>
</dbReference>
<protein>
    <submittedName>
        <fullName evidence="1">Uncharacterized protein</fullName>
    </submittedName>
</protein>
<evidence type="ECO:0000313" key="1">
    <source>
        <dbReference type="EMBL" id="KAK3227822.1"/>
    </source>
</evidence>
<evidence type="ECO:0000313" key="2">
    <source>
        <dbReference type="EMBL" id="KAK3227825.1"/>
    </source>
</evidence>